<evidence type="ECO:0000256" key="1">
    <source>
        <dbReference type="SAM" id="SignalP"/>
    </source>
</evidence>
<dbReference type="RefSeq" id="WP_114244999.1">
    <property type="nucleotide sequence ID" value="NZ_CP027306.1"/>
</dbReference>
<reference evidence="2 3" key="1">
    <citation type="journal article" date="2018" name="Front. Microbiol.">
        <title>Genome Sequencing of Streptomyces atratus SCSIOZH16 and Activation Production of Nocardamine via Metabolic Engineering.</title>
        <authorList>
            <person name="Li Y."/>
            <person name="Zhang C."/>
            <person name="Liu C."/>
            <person name="Ju J."/>
            <person name="Ma J."/>
        </authorList>
    </citation>
    <scope>NUCLEOTIDE SEQUENCE [LARGE SCALE GENOMIC DNA]</scope>
    <source>
        <strain evidence="2 3">SCSIO_ZH16</strain>
    </source>
</reference>
<dbReference type="EMBL" id="CP027306">
    <property type="protein sequence ID" value="AXE78415.1"/>
    <property type="molecule type" value="Genomic_DNA"/>
</dbReference>
<dbReference type="KEGG" id="sata:C5746_17405"/>
<dbReference type="Proteomes" id="UP000252698">
    <property type="component" value="Chromosome"/>
</dbReference>
<sequence length="266" mass="28061">MRAGRSGFAVVVAGTLALGAFTAPSAQAADTGVKVSNLVLNKGKSIIVGTSAEVSPTFTYRVSWPSGLKQSDVNTSLLLYHDTTPAKASERGAIYTVLTACEDGSVAADCEGELHIDPRYTLDSNNDATTWKSAVWVRIWNAKGGLKSEEYLPLSPTVRVKRAAKVTVDASPEPVAKGGKLTVTGKITRADWVKHSYTGFGGKAAKLQFRKAGTSTYNTVKIVKANSTGVLKTTVTASADGYWRWTFGETNTTGGATAAGDYVDVK</sequence>
<dbReference type="AlphaFoldDB" id="A0A2Z5JF67"/>
<name>A0A2Z5JF67_STRAR</name>
<keyword evidence="1" id="KW-0732">Signal</keyword>
<proteinExistence type="predicted"/>
<evidence type="ECO:0008006" key="4">
    <source>
        <dbReference type="Google" id="ProtNLM"/>
    </source>
</evidence>
<accession>A0A2Z5JF67</accession>
<dbReference type="GeneID" id="95520241"/>
<gene>
    <name evidence="2" type="ORF">C5746_17405</name>
</gene>
<feature type="signal peptide" evidence="1">
    <location>
        <begin position="1"/>
        <end position="28"/>
    </location>
</feature>
<evidence type="ECO:0000313" key="3">
    <source>
        <dbReference type="Proteomes" id="UP000252698"/>
    </source>
</evidence>
<protein>
    <recommendedName>
        <fullName evidence="4">Calcium-binding protein</fullName>
    </recommendedName>
</protein>
<organism evidence="2 3">
    <name type="scientific">Streptomyces atratus</name>
    <dbReference type="NCBI Taxonomy" id="1893"/>
    <lineage>
        <taxon>Bacteria</taxon>
        <taxon>Bacillati</taxon>
        <taxon>Actinomycetota</taxon>
        <taxon>Actinomycetes</taxon>
        <taxon>Kitasatosporales</taxon>
        <taxon>Streptomycetaceae</taxon>
        <taxon>Streptomyces</taxon>
    </lineage>
</organism>
<feature type="chain" id="PRO_5016462677" description="Calcium-binding protein" evidence="1">
    <location>
        <begin position="29"/>
        <end position="266"/>
    </location>
</feature>
<evidence type="ECO:0000313" key="2">
    <source>
        <dbReference type="EMBL" id="AXE78415.1"/>
    </source>
</evidence>